<accession>G3BDB2</accession>
<dbReference type="HOGENOM" id="CLU_051938_2_2_1"/>
<dbReference type="OrthoDB" id="2094269at2759"/>
<dbReference type="eggNOG" id="KOG2551">
    <property type="taxonomic scope" value="Eukaryota"/>
</dbReference>
<dbReference type="AlphaFoldDB" id="G3BDB2"/>
<organism evidence="4">
    <name type="scientific">Candida tenuis (strain ATCC 10573 / BCRC 21748 / CBS 615 / JCM 9827 / NBRC 10315 / NRRL Y-1498 / VKM Y-70)</name>
    <name type="common">Yeast</name>
    <name type="synonym">Yamadazyma tenuis</name>
    <dbReference type="NCBI Taxonomy" id="590646"/>
    <lineage>
        <taxon>Eukaryota</taxon>
        <taxon>Fungi</taxon>
        <taxon>Dikarya</taxon>
        <taxon>Ascomycota</taxon>
        <taxon>Saccharomycotina</taxon>
        <taxon>Pichiomycetes</taxon>
        <taxon>Debaryomycetaceae</taxon>
        <taxon>Yamadazyma</taxon>
    </lineage>
</organism>
<dbReference type="InterPro" id="IPR005645">
    <property type="entry name" value="FSH-like_dom"/>
</dbReference>
<evidence type="ECO:0000259" key="2">
    <source>
        <dbReference type="Pfam" id="PF03959"/>
    </source>
</evidence>
<dbReference type="GO" id="GO:0005634">
    <property type="term" value="C:nucleus"/>
    <property type="evidence" value="ECO:0007669"/>
    <property type="project" value="TreeGrafter"/>
</dbReference>
<evidence type="ECO:0000313" key="4">
    <source>
        <dbReference type="Proteomes" id="UP000000707"/>
    </source>
</evidence>
<sequence>MPSPAYKGRVLFIHGYTQNSSVFYAKTSALRKKLIKLGYKCVYLNGPCKLTPADLPSSDALSKFSSVAPTDSEETGCRSWWTKLTQSNDGVLLEDAISTIKDYIKNNTVIEDDDLKQDLTEDHKLPVMGVVGFSQGAALAGVLMSQFHHLLGPGLQFVVLYSGFKLDTSKKSGNEHYAKYFQNKRNPQDSFKVLHVLGELDTVVSEDRSMALYEYAKEYSTILKHPGGHFVPNSKLYVEHVTNWICTDEKKEEKKEDDLDDLLDMMDNIGRA</sequence>
<dbReference type="InterPro" id="IPR029058">
    <property type="entry name" value="AB_hydrolase_fold"/>
</dbReference>
<name>G3BDB2_CANTC</name>
<dbReference type="KEGG" id="cten:18246314"/>
<dbReference type="Gene3D" id="3.40.50.1820">
    <property type="entry name" value="alpha/beta hydrolase"/>
    <property type="match status" value="1"/>
</dbReference>
<gene>
    <name evidence="3" type="ORF">CANTEDRAFT_111820</name>
</gene>
<dbReference type="Proteomes" id="UP000000707">
    <property type="component" value="Unassembled WGS sequence"/>
</dbReference>
<dbReference type="Pfam" id="PF03959">
    <property type="entry name" value="FSH1"/>
    <property type="match status" value="1"/>
</dbReference>
<dbReference type="InterPro" id="IPR050593">
    <property type="entry name" value="LovG"/>
</dbReference>
<protein>
    <recommendedName>
        <fullName evidence="2">Serine hydrolase domain-containing protein</fullName>
    </recommendedName>
</protein>
<reference evidence="3 4" key="1">
    <citation type="journal article" date="2011" name="Proc. Natl. Acad. Sci. U.S.A.">
        <title>Comparative genomics of xylose-fermenting fungi for enhanced biofuel production.</title>
        <authorList>
            <person name="Wohlbach D.J."/>
            <person name="Kuo A."/>
            <person name="Sato T.K."/>
            <person name="Potts K.M."/>
            <person name="Salamov A.A."/>
            <person name="LaButti K.M."/>
            <person name="Sun H."/>
            <person name="Clum A."/>
            <person name="Pangilinan J.L."/>
            <person name="Lindquist E.A."/>
            <person name="Lucas S."/>
            <person name="Lapidus A."/>
            <person name="Jin M."/>
            <person name="Gunawan C."/>
            <person name="Balan V."/>
            <person name="Dale B.E."/>
            <person name="Jeffries T.W."/>
            <person name="Zinkel R."/>
            <person name="Barry K.W."/>
            <person name="Grigoriev I.V."/>
            <person name="Gasch A.P."/>
        </authorList>
    </citation>
    <scope>NUCLEOTIDE SEQUENCE [LARGE SCALE GENOMIC DNA]</scope>
    <source>
        <strain evidence="4">ATCC 10573 / BCRC 21748 / CBS 615 / JCM 9827 / NBRC 10315 / NRRL Y-1498 / VKM Y-70</strain>
    </source>
</reference>
<feature type="domain" description="Serine hydrolase" evidence="2">
    <location>
        <begin position="7"/>
        <end position="240"/>
    </location>
</feature>
<dbReference type="PANTHER" id="PTHR48070">
    <property type="entry name" value="ESTERASE OVCA2"/>
    <property type="match status" value="1"/>
</dbReference>
<keyword evidence="1" id="KW-0378">Hydrolase</keyword>
<keyword evidence="4" id="KW-1185">Reference proteome</keyword>
<dbReference type="GeneID" id="18246314"/>
<evidence type="ECO:0000256" key="1">
    <source>
        <dbReference type="ARBA" id="ARBA00022801"/>
    </source>
</evidence>
<dbReference type="SUPFAM" id="SSF53474">
    <property type="entry name" value="alpha/beta-Hydrolases"/>
    <property type="match status" value="1"/>
</dbReference>
<evidence type="ECO:0000313" key="3">
    <source>
        <dbReference type="EMBL" id="EGV60921.1"/>
    </source>
</evidence>
<dbReference type="GO" id="GO:0016787">
    <property type="term" value="F:hydrolase activity"/>
    <property type="evidence" value="ECO:0007669"/>
    <property type="project" value="UniProtKB-KW"/>
</dbReference>
<dbReference type="PANTHER" id="PTHR48070:SF6">
    <property type="entry name" value="ESTERASE OVCA2"/>
    <property type="match status" value="1"/>
</dbReference>
<dbReference type="GO" id="GO:0005737">
    <property type="term" value="C:cytoplasm"/>
    <property type="evidence" value="ECO:0007669"/>
    <property type="project" value="TreeGrafter"/>
</dbReference>
<proteinExistence type="predicted"/>
<dbReference type="EMBL" id="GL996528">
    <property type="protein sequence ID" value="EGV60921.1"/>
    <property type="molecule type" value="Genomic_DNA"/>
</dbReference>